<keyword evidence="4" id="KW-1185">Reference proteome</keyword>
<proteinExistence type="predicted"/>
<dbReference type="Proteomes" id="UP000782554">
    <property type="component" value="Unassembled WGS sequence"/>
</dbReference>
<evidence type="ECO:0000259" key="2">
    <source>
        <dbReference type="Pfam" id="PF18932"/>
    </source>
</evidence>
<evidence type="ECO:0000313" key="4">
    <source>
        <dbReference type="Proteomes" id="UP000782554"/>
    </source>
</evidence>
<accession>A0ABS7JS09</accession>
<dbReference type="Pfam" id="PF18932">
    <property type="entry name" value="DUF5681"/>
    <property type="match status" value="1"/>
</dbReference>
<evidence type="ECO:0000313" key="3">
    <source>
        <dbReference type="EMBL" id="MBX7500437.1"/>
    </source>
</evidence>
<dbReference type="EMBL" id="JAIGNU010000001">
    <property type="protein sequence ID" value="MBX7500437.1"/>
    <property type="molecule type" value="Genomic_DNA"/>
</dbReference>
<reference evidence="3 4" key="1">
    <citation type="submission" date="2021-08" db="EMBL/GenBank/DDBJ databases">
        <title>Comparative Genomics Analysis of the Genus Qipengyuania Reveals Extensive Genetic Diversity and Metabolic Versatility, Including the Description of Fifteen Novel Species.</title>
        <authorList>
            <person name="Liu Y."/>
        </authorList>
    </citation>
    <scope>NUCLEOTIDE SEQUENCE [LARGE SCALE GENOMIC DNA]</scope>
    <source>
        <strain evidence="3 4">YG27</strain>
    </source>
</reference>
<dbReference type="InterPro" id="IPR043736">
    <property type="entry name" value="DUF5681"/>
</dbReference>
<dbReference type="RefSeq" id="WP_221600706.1">
    <property type="nucleotide sequence ID" value="NZ_JAIGNU010000001.1"/>
</dbReference>
<comment type="caution">
    <text evidence="3">The sequence shown here is derived from an EMBL/GenBank/DDBJ whole genome shotgun (WGS) entry which is preliminary data.</text>
</comment>
<feature type="domain" description="DUF5681" evidence="2">
    <location>
        <begin position="6"/>
        <end position="83"/>
    </location>
</feature>
<evidence type="ECO:0000256" key="1">
    <source>
        <dbReference type="SAM" id="MobiDB-lite"/>
    </source>
</evidence>
<name>A0ABS7JS09_9SPHN</name>
<organism evidence="3 4">
    <name type="scientific">Qipengyuania mesophila</name>
    <dbReference type="NCBI Taxonomy" id="2867246"/>
    <lineage>
        <taxon>Bacteria</taxon>
        <taxon>Pseudomonadati</taxon>
        <taxon>Pseudomonadota</taxon>
        <taxon>Alphaproteobacteria</taxon>
        <taxon>Sphingomonadales</taxon>
        <taxon>Erythrobacteraceae</taxon>
        <taxon>Qipengyuania</taxon>
    </lineage>
</organism>
<protein>
    <recommendedName>
        <fullName evidence="2">DUF5681 domain-containing protein</fullName>
    </recommendedName>
</protein>
<sequence>MSRAENGRFKKGQSGNPKGRPKARRPHVSAFDIIFDKSLSVTQNGVERELTVDEALEWQTYQAALGGSRMAIRKVLKMIEGREAALARKAPQVLHKIRTEAHHTSDNANEALRILNIARPDPGMEGKRWFLEAWATQAALSRPGRRKFEKKEIEGTKFFTADSDTLRWPKRTGQ</sequence>
<gene>
    <name evidence="3" type="ORF">K3181_03120</name>
</gene>
<feature type="region of interest" description="Disordered" evidence="1">
    <location>
        <begin position="1"/>
        <end position="27"/>
    </location>
</feature>